<reference evidence="2" key="1">
    <citation type="journal article" date="2022" name="bioRxiv">
        <title>Sequencing and chromosome-scale assembly of the giantPleurodeles waltlgenome.</title>
        <authorList>
            <person name="Brown T."/>
            <person name="Elewa A."/>
            <person name="Iarovenko S."/>
            <person name="Subramanian E."/>
            <person name="Araus A.J."/>
            <person name="Petzold A."/>
            <person name="Susuki M."/>
            <person name="Suzuki K.-i.T."/>
            <person name="Hayashi T."/>
            <person name="Toyoda A."/>
            <person name="Oliveira C."/>
            <person name="Osipova E."/>
            <person name="Leigh N.D."/>
            <person name="Simon A."/>
            <person name="Yun M.H."/>
        </authorList>
    </citation>
    <scope>NUCLEOTIDE SEQUENCE</scope>
    <source>
        <strain evidence="2">20211129_DDA</strain>
        <tissue evidence="2">Liver</tissue>
    </source>
</reference>
<evidence type="ECO:0000313" key="3">
    <source>
        <dbReference type="Proteomes" id="UP001066276"/>
    </source>
</evidence>
<comment type="caution">
    <text evidence="2">The sequence shown here is derived from an EMBL/GenBank/DDBJ whole genome shotgun (WGS) entry which is preliminary data.</text>
</comment>
<accession>A0AAV7PF27</accession>
<keyword evidence="3" id="KW-1185">Reference proteome</keyword>
<dbReference type="EMBL" id="JANPWB010000011">
    <property type="protein sequence ID" value="KAJ1126811.1"/>
    <property type="molecule type" value="Genomic_DNA"/>
</dbReference>
<proteinExistence type="predicted"/>
<dbReference type="Proteomes" id="UP001066276">
    <property type="component" value="Chromosome 7"/>
</dbReference>
<dbReference type="AlphaFoldDB" id="A0AAV7PF27"/>
<evidence type="ECO:0000313" key="2">
    <source>
        <dbReference type="EMBL" id="KAJ1126811.1"/>
    </source>
</evidence>
<feature type="region of interest" description="Disordered" evidence="1">
    <location>
        <begin position="21"/>
        <end position="50"/>
    </location>
</feature>
<gene>
    <name evidence="2" type="ORF">NDU88_005217</name>
</gene>
<protein>
    <submittedName>
        <fullName evidence="2">Uncharacterized protein</fullName>
    </submittedName>
</protein>
<organism evidence="2 3">
    <name type="scientific">Pleurodeles waltl</name>
    <name type="common">Iberian ribbed newt</name>
    <dbReference type="NCBI Taxonomy" id="8319"/>
    <lineage>
        <taxon>Eukaryota</taxon>
        <taxon>Metazoa</taxon>
        <taxon>Chordata</taxon>
        <taxon>Craniata</taxon>
        <taxon>Vertebrata</taxon>
        <taxon>Euteleostomi</taxon>
        <taxon>Amphibia</taxon>
        <taxon>Batrachia</taxon>
        <taxon>Caudata</taxon>
        <taxon>Salamandroidea</taxon>
        <taxon>Salamandridae</taxon>
        <taxon>Pleurodelinae</taxon>
        <taxon>Pleurodeles</taxon>
    </lineage>
</organism>
<evidence type="ECO:0000256" key="1">
    <source>
        <dbReference type="SAM" id="MobiDB-lite"/>
    </source>
</evidence>
<sequence>MDSLVQETWKQGDSWWRNAQFSQAEDNKWPIPKEQKSKKQAEEEKSPQRVFHVSSDDFIWGSERSLRAAQRENPLFREAWNTASEQEDQEKLLFGRQSRSLLHMAREEWEQEEDDSRPLLE</sequence>
<feature type="compositionally biased region" description="Basic and acidic residues" evidence="1">
    <location>
        <begin position="25"/>
        <end position="47"/>
    </location>
</feature>
<name>A0AAV7PF27_PLEWA</name>